<dbReference type="Pfam" id="PF00304">
    <property type="entry name" value="Gamma-thionin"/>
    <property type="match status" value="1"/>
</dbReference>
<evidence type="ECO:0000313" key="3">
    <source>
        <dbReference type="EMBL" id="TKW28863.1"/>
    </source>
</evidence>
<dbReference type="AlphaFoldDB" id="A0A4U6VKW1"/>
<evidence type="ECO:0000256" key="1">
    <source>
        <dbReference type="SAM" id="SignalP"/>
    </source>
</evidence>
<evidence type="ECO:0000259" key="2">
    <source>
        <dbReference type="Pfam" id="PF00304"/>
    </source>
</evidence>
<name>A0A4U6VKW1_SETVI</name>
<feature type="chain" id="PRO_5020979070" description="Knottins-like domain-containing protein" evidence="1">
    <location>
        <begin position="32"/>
        <end position="83"/>
    </location>
</feature>
<reference evidence="3" key="1">
    <citation type="submission" date="2019-03" db="EMBL/GenBank/DDBJ databases">
        <title>WGS assembly of Setaria viridis.</title>
        <authorList>
            <person name="Huang P."/>
            <person name="Jenkins J."/>
            <person name="Grimwood J."/>
            <person name="Barry K."/>
            <person name="Healey A."/>
            <person name="Mamidi S."/>
            <person name="Sreedasyam A."/>
            <person name="Shu S."/>
            <person name="Feldman M."/>
            <person name="Wu J."/>
            <person name="Yu Y."/>
            <person name="Chen C."/>
            <person name="Johnson J."/>
            <person name="Rokhsar D."/>
            <person name="Baxter I."/>
            <person name="Schmutz J."/>
            <person name="Brutnell T."/>
            <person name="Kellogg E."/>
        </authorList>
    </citation>
    <scope>NUCLEOTIDE SEQUENCE [LARGE SCALE GENOMIC DNA]</scope>
</reference>
<organism evidence="3 4">
    <name type="scientific">Setaria viridis</name>
    <name type="common">Green bristlegrass</name>
    <name type="synonym">Setaria italica subsp. viridis</name>
    <dbReference type="NCBI Taxonomy" id="4556"/>
    <lineage>
        <taxon>Eukaryota</taxon>
        <taxon>Viridiplantae</taxon>
        <taxon>Streptophyta</taxon>
        <taxon>Embryophyta</taxon>
        <taxon>Tracheophyta</taxon>
        <taxon>Spermatophyta</taxon>
        <taxon>Magnoliopsida</taxon>
        <taxon>Liliopsida</taxon>
        <taxon>Poales</taxon>
        <taxon>Poaceae</taxon>
        <taxon>PACMAD clade</taxon>
        <taxon>Panicoideae</taxon>
        <taxon>Panicodae</taxon>
        <taxon>Paniceae</taxon>
        <taxon>Cenchrinae</taxon>
        <taxon>Setaria</taxon>
    </lineage>
</organism>
<dbReference type="SUPFAM" id="SSF57095">
    <property type="entry name" value="Scorpion toxin-like"/>
    <property type="match status" value="1"/>
</dbReference>
<gene>
    <name evidence="3" type="ORF">SEVIR_3G356700v2</name>
</gene>
<keyword evidence="4" id="KW-1185">Reference proteome</keyword>
<dbReference type="Gramene" id="TKW28863">
    <property type="protein sequence ID" value="TKW28863"/>
    <property type="gene ID" value="SEVIR_3G356700v2"/>
</dbReference>
<dbReference type="InterPro" id="IPR003614">
    <property type="entry name" value="Knottins"/>
</dbReference>
<dbReference type="EMBL" id="CM016554">
    <property type="protein sequence ID" value="TKW28863.1"/>
    <property type="molecule type" value="Genomic_DNA"/>
</dbReference>
<keyword evidence="1" id="KW-0732">Signal</keyword>
<proteinExistence type="predicted"/>
<evidence type="ECO:0000313" key="4">
    <source>
        <dbReference type="Proteomes" id="UP000298652"/>
    </source>
</evidence>
<accession>A0A4U6VKW1</accession>
<protein>
    <recommendedName>
        <fullName evidence="2">Knottins-like domain-containing protein</fullName>
    </recommendedName>
</protein>
<sequence>MVPSPRKNLSAAAAIVLLLIVMTAEMSCVEGNYCRHLSGKYHGWCIDDGHCSDTCIDEDKVHNLTGHCHDFPPRCYCVTHCSP</sequence>
<feature type="signal peptide" evidence="1">
    <location>
        <begin position="1"/>
        <end position="31"/>
    </location>
</feature>
<dbReference type="Gene3D" id="3.30.30.10">
    <property type="entry name" value="Knottin, scorpion toxin-like"/>
    <property type="match status" value="1"/>
</dbReference>
<dbReference type="InterPro" id="IPR036574">
    <property type="entry name" value="Scorpion_toxin-like_sf"/>
</dbReference>
<feature type="domain" description="Knottins-like" evidence="2">
    <location>
        <begin position="33"/>
        <end position="81"/>
    </location>
</feature>
<dbReference type="Proteomes" id="UP000298652">
    <property type="component" value="Chromosome 3"/>
</dbReference>